<evidence type="ECO:0008006" key="3">
    <source>
        <dbReference type="Google" id="ProtNLM"/>
    </source>
</evidence>
<sequence>MNKRSKRYTDEFKMLILELLEEGKIEIIKKQSYIFK</sequence>
<evidence type="ECO:0000313" key="1">
    <source>
        <dbReference type="EMBL" id="BBM41765.1"/>
    </source>
</evidence>
<gene>
    <name evidence="1" type="ORF">JCM16776_p1009</name>
</gene>
<evidence type="ECO:0000313" key="2">
    <source>
        <dbReference type="Proteomes" id="UP000322617"/>
    </source>
</evidence>
<name>A0A510JTM4_9FUSO</name>
<organism evidence="1 2">
    <name type="scientific">Leptotrichia shahii</name>
    <dbReference type="NCBI Taxonomy" id="157691"/>
    <lineage>
        <taxon>Bacteria</taxon>
        <taxon>Fusobacteriati</taxon>
        <taxon>Fusobacteriota</taxon>
        <taxon>Fusobacteriia</taxon>
        <taxon>Fusobacteriales</taxon>
        <taxon>Leptotrichiaceae</taxon>
        <taxon>Leptotrichia</taxon>
    </lineage>
</organism>
<proteinExistence type="predicted"/>
<protein>
    <recommendedName>
        <fullName evidence="3">Transposase</fullName>
    </recommendedName>
</protein>
<reference evidence="1 2" key="1">
    <citation type="submission" date="2019-07" db="EMBL/GenBank/DDBJ databases">
        <title>Complete Genome Sequence of Leptotrichia shahii Strain JCM 16776.</title>
        <authorList>
            <person name="Watanabe S."/>
            <person name="Cui L."/>
        </authorList>
    </citation>
    <scope>NUCLEOTIDE SEQUENCE [LARGE SCALE GENOMIC DNA]</scope>
    <source>
        <strain evidence="1 2">JCM16776</strain>
        <plasmid evidence="2">jcm16776p1 dna</plasmid>
    </source>
</reference>
<dbReference type="STRING" id="1122172.GCA_000373045_01114"/>
<dbReference type="AlphaFoldDB" id="A0A510JTM4"/>
<dbReference type="KEGG" id="lsz:JCM16776_p1009"/>
<dbReference type="Proteomes" id="UP000322617">
    <property type="component" value="Plasmid JCM16776p1"/>
</dbReference>
<keyword evidence="1" id="KW-0614">Plasmid</keyword>
<keyword evidence="2" id="KW-1185">Reference proteome</keyword>
<geneLocation type="plasmid" evidence="2">
    <name>jcm16776p1 dna</name>
</geneLocation>
<dbReference type="EMBL" id="AP019828">
    <property type="protein sequence ID" value="BBM41765.1"/>
    <property type="molecule type" value="Genomic_DNA"/>
</dbReference>
<accession>A0A510JTM4</accession>